<dbReference type="Proteomes" id="UP000054166">
    <property type="component" value="Unassembled WGS sequence"/>
</dbReference>
<name>A0A0C3FRV1_PILCF</name>
<dbReference type="InterPro" id="IPR032675">
    <property type="entry name" value="LRR_dom_sf"/>
</dbReference>
<dbReference type="STRING" id="765440.A0A0C3FRV1"/>
<accession>A0A0C3FRV1</accession>
<dbReference type="InParanoid" id="A0A0C3FRV1"/>
<organism evidence="1 2">
    <name type="scientific">Piloderma croceum (strain F 1598)</name>
    <dbReference type="NCBI Taxonomy" id="765440"/>
    <lineage>
        <taxon>Eukaryota</taxon>
        <taxon>Fungi</taxon>
        <taxon>Dikarya</taxon>
        <taxon>Basidiomycota</taxon>
        <taxon>Agaricomycotina</taxon>
        <taxon>Agaricomycetes</taxon>
        <taxon>Agaricomycetidae</taxon>
        <taxon>Atheliales</taxon>
        <taxon>Atheliaceae</taxon>
        <taxon>Piloderma</taxon>
    </lineage>
</organism>
<evidence type="ECO:0000313" key="1">
    <source>
        <dbReference type="EMBL" id="KIM86665.1"/>
    </source>
</evidence>
<keyword evidence="2" id="KW-1185">Reference proteome</keyword>
<gene>
    <name evidence="1" type="ORF">PILCRDRAFT_815901</name>
</gene>
<dbReference type="AlphaFoldDB" id="A0A0C3FRV1"/>
<reference evidence="2" key="2">
    <citation type="submission" date="2015-01" db="EMBL/GenBank/DDBJ databases">
        <title>Evolutionary Origins and Diversification of the Mycorrhizal Mutualists.</title>
        <authorList>
            <consortium name="DOE Joint Genome Institute"/>
            <consortium name="Mycorrhizal Genomics Consortium"/>
            <person name="Kohler A."/>
            <person name="Kuo A."/>
            <person name="Nagy L.G."/>
            <person name="Floudas D."/>
            <person name="Copeland A."/>
            <person name="Barry K.W."/>
            <person name="Cichocki N."/>
            <person name="Veneault-Fourrey C."/>
            <person name="LaButti K."/>
            <person name="Lindquist E.A."/>
            <person name="Lipzen A."/>
            <person name="Lundell T."/>
            <person name="Morin E."/>
            <person name="Murat C."/>
            <person name="Riley R."/>
            <person name="Ohm R."/>
            <person name="Sun H."/>
            <person name="Tunlid A."/>
            <person name="Henrissat B."/>
            <person name="Grigoriev I.V."/>
            <person name="Hibbett D.S."/>
            <person name="Martin F."/>
        </authorList>
    </citation>
    <scope>NUCLEOTIDE SEQUENCE [LARGE SCALE GENOMIC DNA]</scope>
    <source>
        <strain evidence="2">F 1598</strain>
    </source>
</reference>
<sequence>MAEHLPLKIPSELADTIIDCLHDDSRALASCSVVCRAWLPRSRFHLFEHILLEPSRLQLFDLLDSPLSTIAPYVRCLHLEEGRGRYSYEPEWLNKALPRLAVFTAVESLEVDLARFDLLETETTRGLVSNFRMLRNLHFWHVKFRTFSQLVDVLGECPHLEHISFDCLFYQDKWDTPHEGHPEIKNSLPTSCAQRIPLHLRTFDLGSCEKNAILYWLLSGNSCLVINTLRLRTVCLEETRAIGAFVRTLGPSLEHLEINFAVSFEGDVEKAFCRNVDLAGLIQLRSLHLSGLVMYSQYRSSTYVGWVSILLSQITSMHIEEVVFDVWLSVPEDLDPLDWDVMGKVFAQPSFSRLKRIHFWVWGDVNREQARVSIRERLPVCDARGLLEAKWPQGVL</sequence>
<dbReference type="Gene3D" id="3.80.10.10">
    <property type="entry name" value="Ribonuclease Inhibitor"/>
    <property type="match status" value="1"/>
</dbReference>
<evidence type="ECO:0000313" key="2">
    <source>
        <dbReference type="Proteomes" id="UP000054166"/>
    </source>
</evidence>
<dbReference type="HOGENOM" id="CLU_036316_4_2_1"/>
<dbReference type="EMBL" id="KN832981">
    <property type="protein sequence ID" value="KIM86665.1"/>
    <property type="molecule type" value="Genomic_DNA"/>
</dbReference>
<proteinExistence type="predicted"/>
<dbReference type="OrthoDB" id="2789810at2759"/>
<evidence type="ECO:0008006" key="3">
    <source>
        <dbReference type="Google" id="ProtNLM"/>
    </source>
</evidence>
<protein>
    <recommendedName>
        <fullName evidence="3">F-box domain-containing protein</fullName>
    </recommendedName>
</protein>
<dbReference type="SUPFAM" id="SSF52047">
    <property type="entry name" value="RNI-like"/>
    <property type="match status" value="1"/>
</dbReference>
<reference evidence="1 2" key="1">
    <citation type="submission" date="2014-04" db="EMBL/GenBank/DDBJ databases">
        <authorList>
            <consortium name="DOE Joint Genome Institute"/>
            <person name="Kuo A."/>
            <person name="Tarkka M."/>
            <person name="Buscot F."/>
            <person name="Kohler A."/>
            <person name="Nagy L.G."/>
            <person name="Floudas D."/>
            <person name="Copeland A."/>
            <person name="Barry K.W."/>
            <person name="Cichocki N."/>
            <person name="Veneault-Fourrey C."/>
            <person name="LaButti K."/>
            <person name="Lindquist E.A."/>
            <person name="Lipzen A."/>
            <person name="Lundell T."/>
            <person name="Morin E."/>
            <person name="Murat C."/>
            <person name="Sun H."/>
            <person name="Tunlid A."/>
            <person name="Henrissat B."/>
            <person name="Grigoriev I.V."/>
            <person name="Hibbett D.S."/>
            <person name="Martin F."/>
            <person name="Nordberg H.P."/>
            <person name="Cantor M.N."/>
            <person name="Hua S.X."/>
        </authorList>
    </citation>
    <scope>NUCLEOTIDE SEQUENCE [LARGE SCALE GENOMIC DNA]</scope>
    <source>
        <strain evidence="1 2">F 1598</strain>
    </source>
</reference>